<protein>
    <recommendedName>
        <fullName evidence="3">Acetyltransferase</fullName>
    </recommendedName>
</protein>
<comment type="caution">
    <text evidence="1">The sequence shown here is derived from an EMBL/GenBank/DDBJ whole genome shotgun (WGS) entry which is preliminary data.</text>
</comment>
<organism evidence="1 2">
    <name type="scientific">Robertmurraya beringensis</name>
    <dbReference type="NCBI Taxonomy" id="641660"/>
    <lineage>
        <taxon>Bacteria</taxon>
        <taxon>Bacillati</taxon>
        <taxon>Bacillota</taxon>
        <taxon>Bacilli</taxon>
        <taxon>Bacillales</taxon>
        <taxon>Bacillaceae</taxon>
        <taxon>Robertmurraya</taxon>
    </lineage>
</organism>
<evidence type="ECO:0000313" key="2">
    <source>
        <dbReference type="Proteomes" id="UP001589738"/>
    </source>
</evidence>
<accession>A0ABV6KWJ2</accession>
<reference evidence="1 2" key="1">
    <citation type="submission" date="2024-09" db="EMBL/GenBank/DDBJ databases">
        <authorList>
            <person name="Sun Q."/>
            <person name="Mori K."/>
        </authorList>
    </citation>
    <scope>NUCLEOTIDE SEQUENCE [LARGE SCALE GENOMIC DNA]</scope>
    <source>
        <strain evidence="1 2">CGMCC 1.9126</strain>
    </source>
</reference>
<keyword evidence="2" id="KW-1185">Reference proteome</keyword>
<dbReference type="Proteomes" id="UP001589738">
    <property type="component" value="Unassembled WGS sequence"/>
</dbReference>
<sequence>MITDKNYLIKLKGTSFQLATKDAHSLYAQYGFKSLGQIENRMAGPLNWELVYQGYGLKK</sequence>
<gene>
    <name evidence="1" type="ORF">ACFFHF_13580</name>
</gene>
<dbReference type="RefSeq" id="WP_160549402.1">
    <property type="nucleotide sequence ID" value="NZ_JBHLUU010000098.1"/>
</dbReference>
<dbReference type="EMBL" id="JBHLUU010000098">
    <property type="protein sequence ID" value="MFC0476263.1"/>
    <property type="molecule type" value="Genomic_DNA"/>
</dbReference>
<evidence type="ECO:0000313" key="1">
    <source>
        <dbReference type="EMBL" id="MFC0476263.1"/>
    </source>
</evidence>
<proteinExistence type="predicted"/>
<name>A0ABV6KWJ2_9BACI</name>
<evidence type="ECO:0008006" key="3">
    <source>
        <dbReference type="Google" id="ProtNLM"/>
    </source>
</evidence>